<keyword evidence="2" id="KW-1185">Reference proteome</keyword>
<sequence>MSMTDDINEAYSTPSHKAPFAVAPLLSVVFYRYSLGRKLAPHYPKYGCKPFVIHTGRYRADIEGGVERFQDPYALLLGYT</sequence>
<proteinExistence type="predicted"/>
<reference evidence="1 2" key="1">
    <citation type="submission" date="2014-04" db="EMBL/GenBank/DDBJ databases">
        <authorList>
            <consortium name="DOE Joint Genome Institute"/>
            <person name="Kuo A."/>
            <person name="Kohler A."/>
            <person name="Nagy L.G."/>
            <person name="Floudas D."/>
            <person name="Copeland A."/>
            <person name="Barry K.W."/>
            <person name="Cichocki N."/>
            <person name="Veneault-Fourrey C."/>
            <person name="LaButti K."/>
            <person name="Lindquist E.A."/>
            <person name="Lipzen A."/>
            <person name="Lundell T."/>
            <person name="Morin E."/>
            <person name="Murat C."/>
            <person name="Sun H."/>
            <person name="Tunlid A."/>
            <person name="Henrissat B."/>
            <person name="Grigoriev I.V."/>
            <person name="Hibbett D.S."/>
            <person name="Martin F."/>
            <person name="Nordberg H.P."/>
            <person name="Cantor M.N."/>
            <person name="Hua S.X."/>
        </authorList>
    </citation>
    <scope>NUCLEOTIDE SEQUENCE [LARGE SCALE GENOMIC DNA]</scope>
    <source>
        <strain evidence="1 2">LaAM-08-1</strain>
    </source>
</reference>
<name>A0A0C9WM25_9AGAR</name>
<dbReference type="AlphaFoldDB" id="A0A0C9WM25"/>
<dbReference type="HOGENOM" id="CLU_2590113_0_0_1"/>
<dbReference type="EMBL" id="KN838685">
    <property type="protein sequence ID" value="KIJ97749.1"/>
    <property type="molecule type" value="Genomic_DNA"/>
</dbReference>
<dbReference type="Proteomes" id="UP000054477">
    <property type="component" value="Unassembled WGS sequence"/>
</dbReference>
<accession>A0A0C9WM25</accession>
<reference evidence="2" key="2">
    <citation type="submission" date="2015-01" db="EMBL/GenBank/DDBJ databases">
        <title>Evolutionary Origins and Diversification of the Mycorrhizal Mutualists.</title>
        <authorList>
            <consortium name="DOE Joint Genome Institute"/>
            <consortium name="Mycorrhizal Genomics Consortium"/>
            <person name="Kohler A."/>
            <person name="Kuo A."/>
            <person name="Nagy L.G."/>
            <person name="Floudas D."/>
            <person name="Copeland A."/>
            <person name="Barry K.W."/>
            <person name="Cichocki N."/>
            <person name="Veneault-Fourrey C."/>
            <person name="LaButti K."/>
            <person name="Lindquist E.A."/>
            <person name="Lipzen A."/>
            <person name="Lundell T."/>
            <person name="Morin E."/>
            <person name="Murat C."/>
            <person name="Riley R."/>
            <person name="Ohm R."/>
            <person name="Sun H."/>
            <person name="Tunlid A."/>
            <person name="Henrissat B."/>
            <person name="Grigoriev I.V."/>
            <person name="Hibbett D.S."/>
            <person name="Martin F."/>
        </authorList>
    </citation>
    <scope>NUCLEOTIDE SEQUENCE [LARGE SCALE GENOMIC DNA]</scope>
    <source>
        <strain evidence="2">LaAM-08-1</strain>
    </source>
</reference>
<evidence type="ECO:0000313" key="1">
    <source>
        <dbReference type="EMBL" id="KIJ97749.1"/>
    </source>
</evidence>
<protein>
    <submittedName>
        <fullName evidence="1">Uncharacterized protein</fullName>
    </submittedName>
</protein>
<gene>
    <name evidence="1" type="ORF">K443DRAFT_237208</name>
</gene>
<organism evidence="1 2">
    <name type="scientific">Laccaria amethystina LaAM-08-1</name>
    <dbReference type="NCBI Taxonomy" id="1095629"/>
    <lineage>
        <taxon>Eukaryota</taxon>
        <taxon>Fungi</taxon>
        <taxon>Dikarya</taxon>
        <taxon>Basidiomycota</taxon>
        <taxon>Agaricomycotina</taxon>
        <taxon>Agaricomycetes</taxon>
        <taxon>Agaricomycetidae</taxon>
        <taxon>Agaricales</taxon>
        <taxon>Agaricineae</taxon>
        <taxon>Hydnangiaceae</taxon>
        <taxon>Laccaria</taxon>
    </lineage>
</organism>
<evidence type="ECO:0000313" key="2">
    <source>
        <dbReference type="Proteomes" id="UP000054477"/>
    </source>
</evidence>